<sequence length="169" mass="18172">MAADGLLDRAELQSAQIPLSCRCDGCQRDKTSAFHLAGTLKPMPLDDSYLATLASCDGYGSGPTSLLGTSSSSRAALRPLQANAEEKVADNNATMVTSRGSPVSELETWSRLRARRSTFLRIYAALYDVSALSRKLSPSLGRAAAGWRARAMRPGKHLLDARRAQDGWS</sequence>
<dbReference type="AlphaFoldDB" id="A0A5C3FSF0"/>
<gene>
    <name evidence="1" type="ORF">PSANT_04173</name>
</gene>
<accession>A0A5C3FSF0</accession>
<organism evidence="1 2">
    <name type="scientific">Pseudozyma antarctica</name>
    <name type="common">Yeast</name>
    <name type="synonym">Candida antarctica</name>
    <dbReference type="NCBI Taxonomy" id="84753"/>
    <lineage>
        <taxon>Eukaryota</taxon>
        <taxon>Fungi</taxon>
        <taxon>Dikarya</taxon>
        <taxon>Basidiomycota</taxon>
        <taxon>Ustilaginomycotina</taxon>
        <taxon>Ustilaginomycetes</taxon>
        <taxon>Ustilaginales</taxon>
        <taxon>Ustilaginaceae</taxon>
        <taxon>Moesziomyces</taxon>
    </lineage>
</organism>
<evidence type="ECO:0000313" key="1">
    <source>
        <dbReference type="EMBL" id="SPO46487.1"/>
    </source>
</evidence>
<protein>
    <submittedName>
        <fullName evidence="1">Uncharacterized protein</fullName>
    </submittedName>
</protein>
<comment type="caution">
    <text evidence="1">The sequence shown here is derived from an EMBL/GenBank/DDBJ whole genome shotgun (WGS) entry which is preliminary data.</text>
</comment>
<reference evidence="1" key="1">
    <citation type="submission" date="2018-03" db="EMBL/GenBank/DDBJ databases">
        <authorList>
            <person name="Guldener U."/>
        </authorList>
    </citation>
    <scope>NUCLEOTIDE SEQUENCE [LARGE SCALE GENOMIC DNA]</scope>
    <source>
        <strain evidence="1">ATCC34888</strain>
    </source>
</reference>
<dbReference type="EMBL" id="OOIQ01000010">
    <property type="protein sequence ID" value="SPO46487.1"/>
    <property type="molecule type" value="Genomic_DNA"/>
</dbReference>
<evidence type="ECO:0000313" key="2">
    <source>
        <dbReference type="Proteomes" id="UP000325008"/>
    </source>
</evidence>
<name>A0A5C3FSF0_PSEA2</name>
<dbReference type="Proteomes" id="UP000325008">
    <property type="component" value="Unassembled WGS sequence"/>
</dbReference>
<proteinExistence type="predicted"/>
<keyword evidence="2" id="KW-1185">Reference proteome</keyword>